<dbReference type="EMBL" id="PYSW02000018">
    <property type="protein sequence ID" value="KAG2385673.1"/>
    <property type="molecule type" value="Genomic_DNA"/>
</dbReference>
<evidence type="ECO:0000313" key="1">
    <source>
        <dbReference type="EMBL" id="KAG2385673.1"/>
    </source>
</evidence>
<gene>
    <name evidence="1" type="ORF">C9374_003488</name>
</gene>
<comment type="caution">
    <text evidence="1">The sequence shown here is derived from an EMBL/GenBank/DDBJ whole genome shotgun (WGS) entry which is preliminary data.</text>
</comment>
<evidence type="ECO:0000313" key="2">
    <source>
        <dbReference type="Proteomes" id="UP000816034"/>
    </source>
</evidence>
<dbReference type="AlphaFoldDB" id="A0AA88KKE1"/>
<organism evidence="1 2">
    <name type="scientific">Naegleria lovaniensis</name>
    <name type="common">Amoeba</name>
    <dbReference type="NCBI Taxonomy" id="51637"/>
    <lineage>
        <taxon>Eukaryota</taxon>
        <taxon>Discoba</taxon>
        <taxon>Heterolobosea</taxon>
        <taxon>Tetramitia</taxon>
        <taxon>Eutetramitia</taxon>
        <taxon>Vahlkampfiidae</taxon>
        <taxon>Naegleria</taxon>
    </lineage>
</organism>
<dbReference type="Proteomes" id="UP000816034">
    <property type="component" value="Unassembled WGS sequence"/>
</dbReference>
<protein>
    <submittedName>
        <fullName evidence="1">Uncharacterized protein</fullName>
    </submittedName>
</protein>
<sequence length="385" mass="44543">MTTLILLNLWLPEHHHDEFTSSDTNPSNHLNELYEKLQLKIRRKKWPCFNPERKSLTMNSFTLVHTFGEEENTSSNSNDNTDLMSNSRQMTAVYDVKISYRHGLIFIVDYNQIQVFDLYSKQFKHFIRCQGVTYLYVQEDETYSSLIVVRHLDLHSNEVVKYDLEMLLFQSSSNSSTIENEQTTDHVIDPLWKHDLRSTSTNVSIWKSRKLCFVAETVPFSAISVLDLNDGRLIETIPTKLPNLSCLAFMDFNETHVNIGSTNNHHSNYLFVGSYVDEDAIEIYSRTTTEPNGSMLEPWTLITTWQGIDYQISSLLFDWKSGNLIVAELAKPTIHFLNLDGEHVKEVTFANDKNKSYGCGEMCVNEITGEFFICDYDNNLVFDFL</sequence>
<dbReference type="GeneID" id="68095943"/>
<reference evidence="1 2" key="1">
    <citation type="journal article" date="2018" name="BMC Genomics">
        <title>The genome of Naegleria lovaniensis, the basis for a comparative approach to unravel pathogenicity factors of the human pathogenic amoeba N. fowleri.</title>
        <authorList>
            <person name="Liechti N."/>
            <person name="Schurch N."/>
            <person name="Bruggmann R."/>
            <person name="Wittwer M."/>
        </authorList>
    </citation>
    <scope>NUCLEOTIDE SEQUENCE [LARGE SCALE GENOMIC DNA]</scope>
    <source>
        <strain evidence="1 2">ATCC 30569</strain>
    </source>
</reference>
<accession>A0AA88KKE1</accession>
<proteinExistence type="predicted"/>
<dbReference type="SUPFAM" id="SSF75011">
    <property type="entry name" value="3-carboxy-cis,cis-mucoante lactonizing enzyme"/>
    <property type="match status" value="1"/>
</dbReference>
<keyword evidence="2" id="KW-1185">Reference proteome</keyword>
<name>A0AA88KKE1_NAELO</name>
<dbReference type="RefSeq" id="XP_044549666.1">
    <property type="nucleotide sequence ID" value="XM_044693021.1"/>
</dbReference>